<name>A0ACD5VZX7_AVESA</name>
<reference evidence="1" key="1">
    <citation type="submission" date="2021-05" db="EMBL/GenBank/DDBJ databases">
        <authorList>
            <person name="Scholz U."/>
            <person name="Mascher M."/>
            <person name="Fiebig A."/>
        </authorList>
    </citation>
    <scope>NUCLEOTIDE SEQUENCE [LARGE SCALE GENOMIC DNA]</scope>
</reference>
<keyword evidence="2" id="KW-1185">Reference proteome</keyword>
<dbReference type="EnsemblPlants" id="AVESA.00010b.r2.3DG0541830.2">
    <property type="protein sequence ID" value="AVESA.00010b.r2.3DG0541830.2.CDS"/>
    <property type="gene ID" value="AVESA.00010b.r2.3DG0541830"/>
</dbReference>
<evidence type="ECO:0000313" key="2">
    <source>
        <dbReference type="Proteomes" id="UP001732700"/>
    </source>
</evidence>
<sequence>MDYRGADATTTTSTTAALAHGATAGGESRRRTVGGEDIHTKRDMGRDEAVVTQKSEKPPSPPKDHPAPYPCLDWSTVQAYYGPGFVPPIYFGPGIPPGHAPPPFMWGPQPPPPSALGKPYTAMYSHGGGFSHPFLPLMVNPLSAEPAKSVNSNANSLNVIVKDVGWTAMSTGSTDSEKTSGDCSLGGSSDGNNQKATGTPKKRRVDTRPISGIKTCQSSAANGMPGEPGILATLPNLRIPDRAIKLNASSASDFGVIDTPISAESPDQDGRESKRERRKQSNRDSARRSRLRKQAETDELARRVELLTVENRCLRREINRLRESSKKLSSENSALMMKLTDAAPDRGQEASADQTTEQPARAVKNFMAMIDGTTASRGGGSPKLRQLLGSGLAADAVAAR</sequence>
<proteinExistence type="predicted"/>
<accession>A0ACD5VZX7</accession>
<dbReference type="Proteomes" id="UP001732700">
    <property type="component" value="Chromosome 3D"/>
</dbReference>
<reference evidence="1" key="2">
    <citation type="submission" date="2025-09" db="UniProtKB">
        <authorList>
            <consortium name="EnsemblPlants"/>
        </authorList>
    </citation>
    <scope>IDENTIFICATION</scope>
</reference>
<protein>
    <submittedName>
        <fullName evidence="1">Uncharacterized protein</fullName>
    </submittedName>
</protein>
<organism evidence="1 2">
    <name type="scientific">Avena sativa</name>
    <name type="common">Oat</name>
    <dbReference type="NCBI Taxonomy" id="4498"/>
    <lineage>
        <taxon>Eukaryota</taxon>
        <taxon>Viridiplantae</taxon>
        <taxon>Streptophyta</taxon>
        <taxon>Embryophyta</taxon>
        <taxon>Tracheophyta</taxon>
        <taxon>Spermatophyta</taxon>
        <taxon>Magnoliopsida</taxon>
        <taxon>Liliopsida</taxon>
        <taxon>Poales</taxon>
        <taxon>Poaceae</taxon>
        <taxon>BOP clade</taxon>
        <taxon>Pooideae</taxon>
        <taxon>Poodae</taxon>
        <taxon>Poeae</taxon>
        <taxon>Poeae Chloroplast Group 1 (Aveneae type)</taxon>
        <taxon>Aveninae</taxon>
        <taxon>Avena</taxon>
    </lineage>
</organism>
<evidence type="ECO:0000313" key="1">
    <source>
        <dbReference type="EnsemblPlants" id="AVESA.00010b.r2.3DG0541830.2.CDS"/>
    </source>
</evidence>